<organism evidence="2 3">
    <name type="scientific">Paenibacillus silvae</name>
    <dbReference type="NCBI Taxonomy" id="1325358"/>
    <lineage>
        <taxon>Bacteria</taxon>
        <taxon>Bacillati</taxon>
        <taxon>Bacillota</taxon>
        <taxon>Bacilli</taxon>
        <taxon>Bacillales</taxon>
        <taxon>Paenibacillaceae</taxon>
        <taxon>Paenibacillus</taxon>
    </lineage>
</organism>
<dbReference type="EMBL" id="BMFU01000002">
    <property type="protein sequence ID" value="GGH50688.1"/>
    <property type="molecule type" value="Genomic_DNA"/>
</dbReference>
<name>A0ABQ1Z6F6_9BACL</name>
<dbReference type="Pfam" id="PF12867">
    <property type="entry name" value="DinB_2"/>
    <property type="match status" value="1"/>
</dbReference>
<proteinExistence type="predicted"/>
<comment type="caution">
    <text evidence="2">The sequence shown here is derived from an EMBL/GenBank/DDBJ whole genome shotgun (WGS) entry which is preliminary data.</text>
</comment>
<dbReference type="InterPro" id="IPR024775">
    <property type="entry name" value="DinB-like"/>
</dbReference>
<evidence type="ECO:0000313" key="3">
    <source>
        <dbReference type="Proteomes" id="UP000652153"/>
    </source>
</evidence>
<dbReference type="Proteomes" id="UP000652153">
    <property type="component" value="Unassembled WGS sequence"/>
</dbReference>
<evidence type="ECO:0000313" key="2">
    <source>
        <dbReference type="EMBL" id="GGH50688.1"/>
    </source>
</evidence>
<reference evidence="3" key="1">
    <citation type="journal article" date="2019" name="Int. J. Syst. Evol. Microbiol.">
        <title>The Global Catalogue of Microorganisms (GCM) 10K type strain sequencing project: providing services to taxonomists for standard genome sequencing and annotation.</title>
        <authorList>
            <consortium name="The Broad Institute Genomics Platform"/>
            <consortium name="The Broad Institute Genome Sequencing Center for Infectious Disease"/>
            <person name="Wu L."/>
            <person name="Ma J."/>
        </authorList>
    </citation>
    <scope>NUCLEOTIDE SEQUENCE [LARGE SCALE GENOMIC DNA]</scope>
    <source>
        <strain evidence="3">CGMCC 1.12770</strain>
    </source>
</reference>
<sequence length="162" mass="18526">MSNFVADQLGFVRRQAVDYVRNINDPASEIIPTGLKNNIKWNLGHMYVIHEKFAFQLTGEETKYPANFNKLFDPGTKPSDWTTVSPTLSQIIDLLNEQIERVESVLSSKLKEEINPHYKSSTGLNFTNVEQLLGFLIYHEAMHFATIKNIKSIIDSQIMSLH</sequence>
<dbReference type="SUPFAM" id="SSF109854">
    <property type="entry name" value="DinB/YfiT-like putative metalloenzymes"/>
    <property type="match status" value="1"/>
</dbReference>
<feature type="domain" description="DinB-like" evidence="1">
    <location>
        <begin position="8"/>
        <end position="147"/>
    </location>
</feature>
<keyword evidence="3" id="KW-1185">Reference proteome</keyword>
<dbReference type="Gene3D" id="1.20.120.450">
    <property type="entry name" value="dinb family like domain"/>
    <property type="match status" value="1"/>
</dbReference>
<dbReference type="RefSeq" id="WP_188591967.1">
    <property type="nucleotide sequence ID" value="NZ_BMFU01000002.1"/>
</dbReference>
<protein>
    <recommendedName>
        <fullName evidence="1">DinB-like domain-containing protein</fullName>
    </recommendedName>
</protein>
<dbReference type="InterPro" id="IPR034660">
    <property type="entry name" value="DinB/YfiT-like"/>
</dbReference>
<accession>A0ABQ1Z6F6</accession>
<gene>
    <name evidence="2" type="ORF">GCM10008014_15970</name>
</gene>
<evidence type="ECO:0000259" key="1">
    <source>
        <dbReference type="Pfam" id="PF12867"/>
    </source>
</evidence>